<evidence type="ECO:0000256" key="1">
    <source>
        <dbReference type="SAM" id="MobiDB-lite"/>
    </source>
</evidence>
<protein>
    <submittedName>
        <fullName evidence="3">AMP-binding protein</fullName>
    </submittedName>
</protein>
<sequence>MWEERIPEALRRAGRSDFYRGRLGDDLPGGLADLEGLPLTTKDDLRASYPFGMVAVPRRALVSYHESSGTSEGAPTASFHTGADWAEMLDRFGRNRLGLADTDTVLVRVPYAMVTIAHQVHAAARAAGALVVPADARSTAMPLPRVLRLLRDLRVTVAAALPTEPLLWAACARLAGESPRAHAPGLRALLSAGEPLSPARRRRIEELWGCGVHLSYGNSECGSNLGGECPEGNLHLWADRYLPEVLDPATGTASFEGRGRLVLTTLFREAMPLVRYDTGDFVELSYGGCPCGWALPRVRVAGRWDHGVSLRGRRERVFSSDVEEAVFSLPSELGVLFWRAVEDEGVLRVRVEAGDGAAGEVSAALADEVERVLGVGPEVEVVPAGTLVPLEELTRRSFTAKPRYLSPAGTSAGTGAMYQGPAPEAVARGPEPEPHTARP</sequence>
<dbReference type="EMBL" id="JAUUCC010000122">
    <property type="protein sequence ID" value="MEE2054645.1"/>
    <property type="molecule type" value="Genomic_DNA"/>
</dbReference>
<dbReference type="SUPFAM" id="SSF56801">
    <property type="entry name" value="Acetyl-CoA synthetase-like"/>
    <property type="match status" value="1"/>
</dbReference>
<name>A0ABU7KZA7_9ACTN</name>
<dbReference type="InterPro" id="IPR042099">
    <property type="entry name" value="ANL_N_sf"/>
</dbReference>
<accession>A0ABU7KZA7</accession>
<organism evidence="3 4">
    <name type="scientific">Nocardiopsis tropica</name>
    <dbReference type="NCBI Taxonomy" id="109330"/>
    <lineage>
        <taxon>Bacteria</taxon>
        <taxon>Bacillati</taxon>
        <taxon>Actinomycetota</taxon>
        <taxon>Actinomycetes</taxon>
        <taxon>Streptosporangiales</taxon>
        <taxon>Nocardiopsidaceae</taxon>
        <taxon>Nocardiopsis</taxon>
    </lineage>
</organism>
<dbReference type="Proteomes" id="UP001348641">
    <property type="component" value="Unassembled WGS sequence"/>
</dbReference>
<dbReference type="InterPro" id="IPR000873">
    <property type="entry name" value="AMP-dep_synth/lig_dom"/>
</dbReference>
<evidence type="ECO:0000313" key="4">
    <source>
        <dbReference type="Proteomes" id="UP001348641"/>
    </source>
</evidence>
<reference evidence="3 4" key="1">
    <citation type="submission" date="2023-07" db="EMBL/GenBank/DDBJ databases">
        <authorList>
            <person name="Girao M."/>
            <person name="Carvalho M.F."/>
        </authorList>
    </citation>
    <scope>NUCLEOTIDE SEQUENCE [LARGE SCALE GENOMIC DNA]</scope>
    <source>
        <strain evidence="3 4">66/93</strain>
    </source>
</reference>
<dbReference type="Gene3D" id="3.40.50.12780">
    <property type="entry name" value="N-terminal domain of ligase-like"/>
    <property type="match status" value="1"/>
</dbReference>
<comment type="caution">
    <text evidence="3">The sequence shown here is derived from an EMBL/GenBank/DDBJ whole genome shotgun (WGS) entry which is preliminary data.</text>
</comment>
<evidence type="ECO:0000313" key="3">
    <source>
        <dbReference type="EMBL" id="MEE2054645.1"/>
    </source>
</evidence>
<feature type="region of interest" description="Disordered" evidence="1">
    <location>
        <begin position="404"/>
        <end position="439"/>
    </location>
</feature>
<dbReference type="RefSeq" id="WP_330161477.1">
    <property type="nucleotide sequence ID" value="NZ_BAAAJA010000009.1"/>
</dbReference>
<feature type="compositionally biased region" description="Basic and acidic residues" evidence="1">
    <location>
        <begin position="430"/>
        <end position="439"/>
    </location>
</feature>
<feature type="domain" description="AMP-dependent synthetase/ligase" evidence="2">
    <location>
        <begin position="72"/>
        <end position="224"/>
    </location>
</feature>
<evidence type="ECO:0000259" key="2">
    <source>
        <dbReference type="Pfam" id="PF00501"/>
    </source>
</evidence>
<dbReference type="PANTHER" id="PTHR43845:SF1">
    <property type="entry name" value="BLR5969 PROTEIN"/>
    <property type="match status" value="1"/>
</dbReference>
<proteinExistence type="predicted"/>
<dbReference type="Pfam" id="PF00501">
    <property type="entry name" value="AMP-binding"/>
    <property type="match status" value="1"/>
</dbReference>
<dbReference type="PANTHER" id="PTHR43845">
    <property type="entry name" value="BLR5969 PROTEIN"/>
    <property type="match status" value="1"/>
</dbReference>
<gene>
    <name evidence="3" type="ORF">Q8A49_29525</name>
</gene>